<feature type="binding site" evidence="9">
    <location>
        <begin position="195"/>
        <end position="198"/>
    </location>
    <ligand>
        <name>GTP</name>
        <dbReference type="ChEBI" id="CHEBI:37565"/>
    </ligand>
</feature>
<dbReference type="Gene3D" id="1.10.400.10">
    <property type="entry name" value="GI Alpha 1, domain 2-like"/>
    <property type="match status" value="1"/>
</dbReference>
<evidence type="ECO:0000256" key="1">
    <source>
        <dbReference type="ARBA" id="ARBA00022707"/>
    </source>
</evidence>
<keyword evidence="12" id="KW-1185">Reference proteome</keyword>
<proteinExistence type="predicted"/>
<dbReference type="PANTHER" id="PTHR10218:SF302">
    <property type="entry name" value="GUANINE NUCLEOTIDE-BINDING PROTEIN ALPHA-5 SUBUNIT"/>
    <property type="match status" value="1"/>
</dbReference>
<dbReference type="InterPro" id="IPR027417">
    <property type="entry name" value="P-loop_NTPase"/>
</dbReference>
<dbReference type="GO" id="GO:0005834">
    <property type="term" value="C:heterotrimeric G-protein complex"/>
    <property type="evidence" value="ECO:0007669"/>
    <property type="project" value="TreeGrafter"/>
</dbReference>
<feature type="binding site" evidence="9">
    <location>
        <begin position="43"/>
        <end position="48"/>
    </location>
    <ligand>
        <name>GTP</name>
        <dbReference type="ChEBI" id="CHEBI:37565"/>
    </ligand>
</feature>
<evidence type="ECO:0000256" key="8">
    <source>
        <dbReference type="ARBA" id="ARBA00023288"/>
    </source>
</evidence>
<sequence length="279" mass="32136">MGCGNSKEDYGDVQTSKEIDDQIIRDKQTMQKEVKILLLGAGESGKSTVVKQMKLIHENGYTYDERESFKEIIFSNCMQSARALLEAMDTLEIDLENPRNQINVDLIMDTPTQIESDDFPPELMMAIKSIWSDGGVRECFSRSSEYQLNDSASYEYDQVLIEDESSNRMHEALTLFDSICNSRWFSKTSIILFLNKIDLFKEKLPKSPLENHFPDYKGGQNIEAAKEYLLQRFTSLNLSKYKQIYTYYTCATDTNQVKFVMTSVNDIIIQNHLRDIGII</sequence>
<dbReference type="GO" id="GO:0031683">
    <property type="term" value="F:G-protein beta/gamma-subunit complex binding"/>
    <property type="evidence" value="ECO:0007669"/>
    <property type="project" value="InterPro"/>
</dbReference>
<dbReference type="SMART" id="SM00275">
    <property type="entry name" value="G_alpha"/>
    <property type="match status" value="1"/>
</dbReference>
<dbReference type="GO" id="GO:0005525">
    <property type="term" value="F:GTP binding"/>
    <property type="evidence" value="ECO:0007669"/>
    <property type="project" value="UniProtKB-KW"/>
</dbReference>
<feature type="binding site" evidence="10">
    <location>
        <position position="47"/>
    </location>
    <ligand>
        <name>Mg(2+)</name>
        <dbReference type="ChEBI" id="CHEBI:18420"/>
    </ligand>
</feature>
<dbReference type="Pfam" id="PF00503">
    <property type="entry name" value="G-alpha"/>
    <property type="match status" value="2"/>
</dbReference>
<organism evidence="11 12">
    <name type="scientific">Zancudomyces culisetae</name>
    <name type="common">Gut fungus</name>
    <name type="synonym">Smittium culisetae</name>
    <dbReference type="NCBI Taxonomy" id="1213189"/>
    <lineage>
        <taxon>Eukaryota</taxon>
        <taxon>Fungi</taxon>
        <taxon>Fungi incertae sedis</taxon>
        <taxon>Zoopagomycota</taxon>
        <taxon>Kickxellomycotina</taxon>
        <taxon>Harpellomycetes</taxon>
        <taxon>Harpellales</taxon>
        <taxon>Legeriomycetaceae</taxon>
        <taxon>Zancudomyces</taxon>
    </lineage>
</organism>
<dbReference type="PANTHER" id="PTHR10218">
    <property type="entry name" value="GTP-BINDING PROTEIN ALPHA SUBUNIT"/>
    <property type="match status" value="1"/>
</dbReference>
<protein>
    <submittedName>
        <fullName evidence="11">Guanine nucleotide-binding protein subunit alpha</fullName>
    </submittedName>
</protein>
<dbReference type="GO" id="GO:0003924">
    <property type="term" value="F:GTPase activity"/>
    <property type="evidence" value="ECO:0007669"/>
    <property type="project" value="InterPro"/>
</dbReference>
<reference evidence="12" key="1">
    <citation type="submission" date="2017-01" db="EMBL/GenBank/DDBJ databases">
        <authorList>
            <person name="Wang Y."/>
            <person name="White M."/>
            <person name="Kvist S."/>
            <person name="Moncalvo J.-M."/>
        </authorList>
    </citation>
    <scope>NUCLEOTIDE SEQUENCE [LARGE SCALE GENOMIC DNA]</scope>
    <source>
        <strain evidence="12">COL-18-3</strain>
    </source>
</reference>
<dbReference type="InterPro" id="IPR001019">
    <property type="entry name" value="Gprotein_alpha_su"/>
</dbReference>
<dbReference type="GO" id="GO:0046872">
    <property type="term" value="F:metal ion binding"/>
    <property type="evidence" value="ECO:0007669"/>
    <property type="project" value="UniProtKB-KW"/>
</dbReference>
<keyword evidence="1" id="KW-0519">Myristate</keyword>
<evidence type="ECO:0000256" key="10">
    <source>
        <dbReference type="PIRSR" id="PIRSR601019-2"/>
    </source>
</evidence>
<accession>A0A1R1PJZ0</accession>
<evidence type="ECO:0000256" key="5">
    <source>
        <dbReference type="ARBA" id="ARBA00023134"/>
    </source>
</evidence>
<name>A0A1R1PJZ0_ZANCU</name>
<gene>
    <name evidence="11" type="ORF">AX774_g5270</name>
</gene>
<feature type="binding site" evidence="9">
    <location>
        <begin position="150"/>
        <end position="151"/>
    </location>
    <ligand>
        <name>GTP</name>
        <dbReference type="ChEBI" id="CHEBI:37565"/>
    </ligand>
</feature>
<dbReference type="Proteomes" id="UP000188320">
    <property type="component" value="Unassembled WGS sequence"/>
</dbReference>
<keyword evidence="6" id="KW-0564">Palmitate</keyword>
<dbReference type="FunFam" id="3.40.50.300:FF:003800">
    <property type="entry name" value="Guanine nucleotide-binding protein G(k) subunit alpha"/>
    <property type="match status" value="1"/>
</dbReference>
<evidence type="ECO:0000256" key="6">
    <source>
        <dbReference type="ARBA" id="ARBA00023139"/>
    </source>
</evidence>
<keyword evidence="8" id="KW-0449">Lipoprotein</keyword>
<dbReference type="InterPro" id="IPR011025">
    <property type="entry name" value="GproteinA_insert"/>
</dbReference>
<dbReference type="GO" id="GO:0007188">
    <property type="term" value="P:adenylate cyclase-modulating G protein-coupled receptor signaling pathway"/>
    <property type="evidence" value="ECO:0007669"/>
    <property type="project" value="TreeGrafter"/>
</dbReference>
<keyword evidence="4 10" id="KW-0460">Magnesium</keyword>
<keyword evidence="7" id="KW-0807">Transducer</keyword>
<evidence type="ECO:0000256" key="7">
    <source>
        <dbReference type="ARBA" id="ARBA00023224"/>
    </source>
</evidence>
<feature type="binding site" evidence="9">
    <location>
        <position position="251"/>
    </location>
    <ligand>
        <name>GTP</name>
        <dbReference type="ChEBI" id="CHEBI:37565"/>
    </ligand>
</feature>
<dbReference type="Gene3D" id="3.40.50.300">
    <property type="entry name" value="P-loop containing nucleotide triphosphate hydrolases"/>
    <property type="match status" value="2"/>
</dbReference>
<dbReference type="AlphaFoldDB" id="A0A1R1PJZ0"/>
<keyword evidence="5 9" id="KW-0342">GTP-binding</keyword>
<evidence type="ECO:0000256" key="2">
    <source>
        <dbReference type="ARBA" id="ARBA00022723"/>
    </source>
</evidence>
<evidence type="ECO:0000313" key="11">
    <source>
        <dbReference type="EMBL" id="OMH81281.1"/>
    </source>
</evidence>
<dbReference type="SUPFAM" id="SSF52540">
    <property type="entry name" value="P-loop containing nucleoside triphosphate hydrolases"/>
    <property type="match status" value="1"/>
</dbReference>
<dbReference type="EMBL" id="LSSK01000938">
    <property type="protein sequence ID" value="OMH81281.1"/>
    <property type="molecule type" value="Genomic_DNA"/>
</dbReference>
<keyword evidence="2 10" id="KW-0479">Metal-binding</keyword>
<evidence type="ECO:0000313" key="12">
    <source>
        <dbReference type="Proteomes" id="UP000188320"/>
    </source>
</evidence>
<dbReference type="FunFam" id="3.40.50.300:FF:000720">
    <property type="entry name" value="Guanine nucleotide-binding protein G(k) subunit alpha"/>
    <property type="match status" value="1"/>
</dbReference>
<dbReference type="CDD" id="cd00066">
    <property type="entry name" value="G-alpha"/>
    <property type="match status" value="1"/>
</dbReference>
<comment type="caution">
    <text evidence="11">The sequence shown here is derived from an EMBL/GenBank/DDBJ whole genome shotgun (WGS) entry which is preliminary data.</text>
</comment>
<keyword evidence="3 9" id="KW-0547">Nucleotide-binding</keyword>
<dbReference type="OrthoDB" id="5817230at2759"/>
<evidence type="ECO:0000256" key="3">
    <source>
        <dbReference type="ARBA" id="ARBA00022741"/>
    </source>
</evidence>
<evidence type="ECO:0000256" key="9">
    <source>
        <dbReference type="PIRSR" id="PIRSR601019-1"/>
    </source>
</evidence>
<dbReference type="GO" id="GO:0005737">
    <property type="term" value="C:cytoplasm"/>
    <property type="evidence" value="ECO:0007669"/>
    <property type="project" value="TreeGrafter"/>
</dbReference>
<evidence type="ECO:0000256" key="4">
    <source>
        <dbReference type="ARBA" id="ARBA00022842"/>
    </source>
</evidence>
<dbReference type="PROSITE" id="PS51882">
    <property type="entry name" value="G_ALPHA"/>
    <property type="match status" value="2"/>
</dbReference>
<dbReference type="GO" id="GO:0001664">
    <property type="term" value="F:G protein-coupled receptor binding"/>
    <property type="evidence" value="ECO:0007669"/>
    <property type="project" value="TreeGrafter"/>
</dbReference>